<dbReference type="Proteomes" id="UP001225072">
    <property type="component" value="Unassembled WGS sequence"/>
</dbReference>
<evidence type="ECO:0000313" key="1">
    <source>
        <dbReference type="EMBL" id="MDQ1095893.1"/>
    </source>
</evidence>
<gene>
    <name evidence="1" type="ORF">QE404_001040</name>
</gene>
<keyword evidence="2" id="KW-1185">Reference proteome</keyword>
<evidence type="ECO:0000313" key="2">
    <source>
        <dbReference type="Proteomes" id="UP001225072"/>
    </source>
</evidence>
<accession>A0ABU0TFQ7</accession>
<organism evidence="1 2">
    <name type="scientific">Chryseobacterium camelliae</name>
    <dbReference type="NCBI Taxonomy" id="1265445"/>
    <lineage>
        <taxon>Bacteria</taxon>
        <taxon>Pseudomonadati</taxon>
        <taxon>Bacteroidota</taxon>
        <taxon>Flavobacteriia</taxon>
        <taxon>Flavobacteriales</taxon>
        <taxon>Weeksellaceae</taxon>
        <taxon>Chryseobacterium group</taxon>
        <taxon>Chryseobacterium</taxon>
    </lineage>
</organism>
<name>A0ABU0TFQ7_9FLAO</name>
<dbReference type="EMBL" id="JAUTAL010000001">
    <property type="protein sequence ID" value="MDQ1095893.1"/>
    <property type="molecule type" value="Genomic_DNA"/>
</dbReference>
<protein>
    <submittedName>
        <fullName evidence="1">Uncharacterized protein</fullName>
    </submittedName>
</protein>
<sequence length="34" mass="4124">MIIFISKIIMQDFQKYQMNRLLFSNFTNTPITII</sequence>
<comment type="caution">
    <text evidence="1">The sequence shown here is derived from an EMBL/GenBank/DDBJ whole genome shotgun (WGS) entry which is preliminary data.</text>
</comment>
<proteinExistence type="predicted"/>
<reference evidence="1 2" key="1">
    <citation type="submission" date="2023-07" db="EMBL/GenBank/DDBJ databases">
        <title>Functional and genomic diversity of the sorghum phyllosphere microbiome.</title>
        <authorList>
            <person name="Shade A."/>
        </authorList>
    </citation>
    <scope>NUCLEOTIDE SEQUENCE [LARGE SCALE GENOMIC DNA]</scope>
    <source>
        <strain evidence="1 2">SORGH_AS_1064</strain>
    </source>
</reference>